<sequence length="200" mass="22280">MMRGRALRGEGLGRGMCVGLFGGSFDPPHEGHLHVARTALRRLGLDQVWWLVSPQNPLKGAPADDFTRRYAAVSKLARQPGMRVSDIETRLGSTRTIDLLNHLKHSHPGVRFVWIMGADNLAGIHRWAQWTQIFQACPVAVIARPQDAVRARLSHAARQFASSRIRESMATALPLQTAPAWTYLTERLHSHSSTALRARN</sequence>
<keyword evidence="14" id="KW-1185">Reference proteome</keyword>
<comment type="pathway">
    <text evidence="2 11">Cofactor biosynthesis; NAD(+) biosynthesis; deamido-NAD(+) from nicotinate D-ribonucleotide: step 1/1.</text>
</comment>
<dbReference type="STRING" id="394221.Mmar10_2791"/>
<dbReference type="NCBIfam" id="TIGR00482">
    <property type="entry name" value="nicotinate (nicotinamide) nucleotide adenylyltransferase"/>
    <property type="match status" value="1"/>
</dbReference>
<protein>
    <recommendedName>
        <fullName evidence="11">Probable nicotinate-nucleotide adenylyltransferase</fullName>
        <ecNumber evidence="11">2.7.7.18</ecNumber>
    </recommendedName>
    <alternativeName>
        <fullName evidence="11">Deamido-NAD(+) diphosphorylase</fullName>
    </alternativeName>
    <alternativeName>
        <fullName evidence="11">Deamido-NAD(+) pyrophosphorylase</fullName>
    </alternativeName>
    <alternativeName>
        <fullName evidence="11">Nicotinate mononucleotide adenylyltransferase</fullName>
        <shortName evidence="11">NaMN adenylyltransferase</shortName>
    </alternativeName>
</protein>
<dbReference type="InterPro" id="IPR004821">
    <property type="entry name" value="Cyt_trans-like"/>
</dbReference>
<name>Q0AKX0_MARMM</name>
<dbReference type="HAMAP" id="MF_00244">
    <property type="entry name" value="NaMN_adenylyltr"/>
    <property type="match status" value="1"/>
</dbReference>
<dbReference type="NCBIfam" id="NF000843">
    <property type="entry name" value="PRK00071.2-2"/>
    <property type="match status" value="1"/>
</dbReference>
<accession>Q0AKX0</accession>
<dbReference type="NCBIfam" id="NF000845">
    <property type="entry name" value="PRK00071.2-4"/>
    <property type="match status" value="1"/>
</dbReference>
<dbReference type="KEGG" id="mmr:Mmar10_2791"/>
<reference evidence="13 14" key="1">
    <citation type="submission" date="2006-08" db="EMBL/GenBank/DDBJ databases">
        <title>Complete sequence of Maricaulis maris MCS10.</title>
        <authorList>
            <consortium name="US DOE Joint Genome Institute"/>
            <person name="Copeland A."/>
            <person name="Lucas S."/>
            <person name="Lapidus A."/>
            <person name="Barry K."/>
            <person name="Detter J.C."/>
            <person name="Glavina del Rio T."/>
            <person name="Hammon N."/>
            <person name="Israni S."/>
            <person name="Dalin E."/>
            <person name="Tice H."/>
            <person name="Pitluck S."/>
            <person name="Saunders E."/>
            <person name="Brettin T."/>
            <person name="Bruce D."/>
            <person name="Han C."/>
            <person name="Tapia R."/>
            <person name="Gilna P."/>
            <person name="Schmutz J."/>
            <person name="Larimer F."/>
            <person name="Land M."/>
            <person name="Hauser L."/>
            <person name="Kyrpides N."/>
            <person name="Mikhailova N."/>
            <person name="Viollier P."/>
            <person name="Stephens C."/>
            <person name="Richardson P."/>
        </authorList>
    </citation>
    <scope>NUCLEOTIDE SEQUENCE [LARGE SCALE GENOMIC DNA]</scope>
    <source>
        <strain evidence="13 14">MCS10</strain>
    </source>
</reference>
<dbReference type="HOGENOM" id="CLU_069765_2_0_5"/>
<evidence type="ECO:0000256" key="3">
    <source>
        <dbReference type="ARBA" id="ARBA00009014"/>
    </source>
</evidence>
<evidence type="ECO:0000256" key="10">
    <source>
        <dbReference type="ARBA" id="ARBA00048721"/>
    </source>
</evidence>
<dbReference type="Proteomes" id="UP000001964">
    <property type="component" value="Chromosome"/>
</dbReference>
<dbReference type="CDD" id="cd02165">
    <property type="entry name" value="NMNAT"/>
    <property type="match status" value="1"/>
</dbReference>
<dbReference type="PANTHER" id="PTHR39321">
    <property type="entry name" value="NICOTINATE-NUCLEOTIDE ADENYLYLTRANSFERASE-RELATED"/>
    <property type="match status" value="1"/>
</dbReference>
<comment type="similarity">
    <text evidence="3 11">Belongs to the NadD family.</text>
</comment>
<feature type="domain" description="Cytidyltransferase-like" evidence="12">
    <location>
        <begin position="20"/>
        <end position="198"/>
    </location>
</feature>
<evidence type="ECO:0000256" key="11">
    <source>
        <dbReference type="HAMAP-Rule" id="MF_00244"/>
    </source>
</evidence>
<keyword evidence="7 11" id="KW-0547">Nucleotide-binding</keyword>
<dbReference type="Pfam" id="PF01467">
    <property type="entry name" value="CTP_transf_like"/>
    <property type="match status" value="1"/>
</dbReference>
<dbReference type="InterPro" id="IPR005248">
    <property type="entry name" value="NadD/NMNAT"/>
</dbReference>
<comment type="function">
    <text evidence="1 11">Catalyzes the reversible adenylation of nicotinate mononucleotide (NaMN) to nicotinic acid adenine dinucleotide (NaAD).</text>
</comment>
<evidence type="ECO:0000256" key="1">
    <source>
        <dbReference type="ARBA" id="ARBA00002324"/>
    </source>
</evidence>
<keyword evidence="9 11" id="KW-0520">NAD</keyword>
<dbReference type="Gene3D" id="3.40.50.620">
    <property type="entry name" value="HUPs"/>
    <property type="match status" value="1"/>
</dbReference>
<keyword evidence="6 11" id="KW-0548">Nucleotidyltransferase</keyword>
<dbReference type="NCBIfam" id="TIGR00125">
    <property type="entry name" value="cyt_tran_rel"/>
    <property type="match status" value="1"/>
</dbReference>
<keyword evidence="8 11" id="KW-0067">ATP-binding</keyword>
<evidence type="ECO:0000259" key="12">
    <source>
        <dbReference type="Pfam" id="PF01467"/>
    </source>
</evidence>
<evidence type="ECO:0000313" key="14">
    <source>
        <dbReference type="Proteomes" id="UP000001964"/>
    </source>
</evidence>
<keyword evidence="4 11" id="KW-0662">Pyridine nucleotide biosynthesis</keyword>
<dbReference type="RefSeq" id="WP_011644717.1">
    <property type="nucleotide sequence ID" value="NC_008347.1"/>
</dbReference>
<evidence type="ECO:0000313" key="13">
    <source>
        <dbReference type="EMBL" id="ABI67073.1"/>
    </source>
</evidence>
<dbReference type="PANTHER" id="PTHR39321:SF3">
    <property type="entry name" value="PHOSPHOPANTETHEINE ADENYLYLTRANSFERASE"/>
    <property type="match status" value="1"/>
</dbReference>
<dbReference type="UniPathway" id="UPA00253">
    <property type="reaction ID" value="UER00332"/>
</dbReference>
<gene>
    <name evidence="11" type="primary">nadD</name>
    <name evidence="13" type="ordered locus">Mmar10_2791</name>
</gene>
<dbReference type="EC" id="2.7.7.18" evidence="11"/>
<evidence type="ECO:0000256" key="2">
    <source>
        <dbReference type="ARBA" id="ARBA00005019"/>
    </source>
</evidence>
<organism evidence="13 14">
    <name type="scientific">Maricaulis maris (strain MCS10)</name>
    <name type="common">Caulobacter maris</name>
    <dbReference type="NCBI Taxonomy" id="394221"/>
    <lineage>
        <taxon>Bacteria</taxon>
        <taxon>Pseudomonadati</taxon>
        <taxon>Pseudomonadota</taxon>
        <taxon>Alphaproteobacteria</taxon>
        <taxon>Maricaulales</taxon>
        <taxon>Maricaulaceae</taxon>
        <taxon>Maricaulis</taxon>
    </lineage>
</organism>
<evidence type="ECO:0000256" key="5">
    <source>
        <dbReference type="ARBA" id="ARBA00022679"/>
    </source>
</evidence>
<evidence type="ECO:0000256" key="9">
    <source>
        <dbReference type="ARBA" id="ARBA00023027"/>
    </source>
</evidence>
<dbReference type="SUPFAM" id="SSF52374">
    <property type="entry name" value="Nucleotidylyl transferase"/>
    <property type="match status" value="1"/>
</dbReference>
<evidence type="ECO:0000256" key="8">
    <source>
        <dbReference type="ARBA" id="ARBA00022840"/>
    </source>
</evidence>
<dbReference type="GO" id="GO:0005524">
    <property type="term" value="F:ATP binding"/>
    <property type="evidence" value="ECO:0007669"/>
    <property type="project" value="UniProtKB-KW"/>
</dbReference>
<keyword evidence="5 11" id="KW-0808">Transferase</keyword>
<dbReference type="GO" id="GO:0004515">
    <property type="term" value="F:nicotinate-nucleotide adenylyltransferase activity"/>
    <property type="evidence" value="ECO:0007669"/>
    <property type="project" value="UniProtKB-UniRule"/>
</dbReference>
<evidence type="ECO:0000256" key="4">
    <source>
        <dbReference type="ARBA" id="ARBA00022642"/>
    </source>
</evidence>
<dbReference type="eggNOG" id="COG1057">
    <property type="taxonomic scope" value="Bacteria"/>
</dbReference>
<evidence type="ECO:0000256" key="7">
    <source>
        <dbReference type="ARBA" id="ARBA00022741"/>
    </source>
</evidence>
<proteinExistence type="inferred from homology"/>
<dbReference type="GO" id="GO:0009435">
    <property type="term" value="P:NAD+ biosynthetic process"/>
    <property type="evidence" value="ECO:0007669"/>
    <property type="project" value="UniProtKB-UniRule"/>
</dbReference>
<dbReference type="AlphaFoldDB" id="Q0AKX0"/>
<evidence type="ECO:0000256" key="6">
    <source>
        <dbReference type="ARBA" id="ARBA00022695"/>
    </source>
</evidence>
<dbReference type="EMBL" id="CP000449">
    <property type="protein sequence ID" value="ABI67073.1"/>
    <property type="molecule type" value="Genomic_DNA"/>
</dbReference>
<comment type="catalytic activity">
    <reaction evidence="10 11">
        <text>nicotinate beta-D-ribonucleotide + ATP + H(+) = deamido-NAD(+) + diphosphate</text>
        <dbReference type="Rhea" id="RHEA:22860"/>
        <dbReference type="ChEBI" id="CHEBI:15378"/>
        <dbReference type="ChEBI" id="CHEBI:30616"/>
        <dbReference type="ChEBI" id="CHEBI:33019"/>
        <dbReference type="ChEBI" id="CHEBI:57502"/>
        <dbReference type="ChEBI" id="CHEBI:58437"/>
        <dbReference type="EC" id="2.7.7.18"/>
    </reaction>
</comment>
<dbReference type="InterPro" id="IPR014729">
    <property type="entry name" value="Rossmann-like_a/b/a_fold"/>
</dbReference>